<proteinExistence type="predicted"/>
<reference evidence="1 2" key="1">
    <citation type="submission" date="2016-07" db="EMBL/GenBank/DDBJ databases">
        <title>Pervasive Adenine N6-methylation of Active Genes in Fungi.</title>
        <authorList>
            <consortium name="DOE Joint Genome Institute"/>
            <person name="Mondo S.J."/>
            <person name="Dannebaum R.O."/>
            <person name="Kuo R.C."/>
            <person name="Labutti K."/>
            <person name="Haridas S."/>
            <person name="Kuo A."/>
            <person name="Salamov A."/>
            <person name="Ahrendt S.R."/>
            <person name="Lipzen A."/>
            <person name="Sullivan W."/>
            <person name="Andreopoulos W.B."/>
            <person name="Clum A."/>
            <person name="Lindquist E."/>
            <person name="Daum C."/>
            <person name="Ramamoorthy G.K."/>
            <person name="Gryganskyi A."/>
            <person name="Culley D."/>
            <person name="Magnuson J.K."/>
            <person name="James T.Y."/>
            <person name="O'Malley M.A."/>
            <person name="Stajich J.E."/>
            <person name="Spatafora J.W."/>
            <person name="Visel A."/>
            <person name="Grigoriev I.V."/>
        </authorList>
    </citation>
    <scope>NUCLEOTIDE SEQUENCE [LARGE SCALE GENOMIC DNA]</scope>
    <source>
        <strain evidence="1 2">NRRL 3116</strain>
    </source>
</reference>
<dbReference type="RefSeq" id="XP_021877395.1">
    <property type="nucleotide sequence ID" value="XM_022029129.1"/>
</dbReference>
<organism evidence="1 2">
    <name type="scientific">Lobosporangium transversale</name>
    <dbReference type="NCBI Taxonomy" id="64571"/>
    <lineage>
        <taxon>Eukaryota</taxon>
        <taxon>Fungi</taxon>
        <taxon>Fungi incertae sedis</taxon>
        <taxon>Mucoromycota</taxon>
        <taxon>Mortierellomycotina</taxon>
        <taxon>Mortierellomycetes</taxon>
        <taxon>Mortierellales</taxon>
        <taxon>Mortierellaceae</taxon>
        <taxon>Lobosporangium</taxon>
    </lineage>
</organism>
<dbReference type="EMBL" id="MCFF01000047">
    <property type="protein sequence ID" value="ORZ06126.1"/>
    <property type="molecule type" value="Genomic_DNA"/>
</dbReference>
<evidence type="ECO:0000313" key="2">
    <source>
        <dbReference type="Proteomes" id="UP000193648"/>
    </source>
</evidence>
<dbReference type="AlphaFoldDB" id="A0A1Y2GBH3"/>
<keyword evidence="2" id="KW-1185">Reference proteome</keyword>
<dbReference type="Proteomes" id="UP000193648">
    <property type="component" value="Unassembled WGS sequence"/>
</dbReference>
<protein>
    <submittedName>
        <fullName evidence="1">Uncharacterized protein</fullName>
    </submittedName>
</protein>
<comment type="caution">
    <text evidence="1">The sequence shown here is derived from an EMBL/GenBank/DDBJ whole genome shotgun (WGS) entry which is preliminary data.</text>
</comment>
<evidence type="ECO:0000313" key="1">
    <source>
        <dbReference type="EMBL" id="ORZ06126.1"/>
    </source>
</evidence>
<sequence>MKCLREASEKLGRNVVYEEGRFRVALRVFASSHQTSLQALSPNNEFDNFKQRLLDGKNSRIEWLSKDDLSAAERFDPKKITFPRASELQMGQIQTSLRQYYRNALLDVEKSIEDMSDAELFLRENKKSGKITRLPYVLLVTQGLDTGPLLRHWRKPLVSRIPDKAPLESKDKDVTRFKLKGTISTNGLILLAYGTAQTKRQP</sequence>
<accession>A0A1Y2GBH3</accession>
<gene>
    <name evidence="1" type="ORF">BCR41DRAFT_400266</name>
</gene>
<name>A0A1Y2GBH3_9FUNG</name>
<dbReference type="OrthoDB" id="2447348at2759"/>
<dbReference type="InParanoid" id="A0A1Y2GBH3"/>
<dbReference type="GeneID" id="33570972"/>